<dbReference type="SUPFAM" id="SSF52540">
    <property type="entry name" value="P-loop containing nucleoside triphosphate hydrolases"/>
    <property type="match status" value="1"/>
</dbReference>
<dbReference type="CDD" id="cd02023">
    <property type="entry name" value="UMPK"/>
    <property type="match status" value="1"/>
</dbReference>
<comment type="caution">
    <text evidence="7">The sequence shown here is derived from an EMBL/GenBank/DDBJ whole genome shotgun (WGS) entry which is preliminary data.</text>
</comment>
<accession>A0ABD3PRQ2</accession>
<protein>
    <recommendedName>
        <fullName evidence="2">uridine/cytidine kinase</fullName>
        <ecNumber evidence="2">2.7.1.48</ecNumber>
    </recommendedName>
</protein>
<evidence type="ECO:0000256" key="2">
    <source>
        <dbReference type="ARBA" id="ARBA00012137"/>
    </source>
</evidence>
<dbReference type="InterPro" id="IPR027417">
    <property type="entry name" value="P-loop_NTPase"/>
</dbReference>
<evidence type="ECO:0000256" key="3">
    <source>
        <dbReference type="ARBA" id="ARBA00022679"/>
    </source>
</evidence>
<keyword evidence="3" id="KW-0808">Transferase</keyword>
<dbReference type="Gene3D" id="3.40.50.300">
    <property type="entry name" value="P-loop containing nucleotide triphosphate hydrolases"/>
    <property type="match status" value="1"/>
</dbReference>
<dbReference type="Pfam" id="PF00485">
    <property type="entry name" value="PRK"/>
    <property type="match status" value="1"/>
</dbReference>
<dbReference type="InterPro" id="IPR006083">
    <property type="entry name" value="PRK/URK"/>
</dbReference>
<keyword evidence="8" id="KW-1185">Reference proteome</keyword>
<evidence type="ECO:0000313" key="8">
    <source>
        <dbReference type="Proteomes" id="UP001516023"/>
    </source>
</evidence>
<comment type="pathway">
    <text evidence="1">Pyrimidine metabolism; UMP biosynthesis via salvage pathway; UMP from uridine: step 1/1.</text>
</comment>
<dbReference type="InterPro" id="IPR000764">
    <property type="entry name" value="Uridine_kinase-like"/>
</dbReference>
<evidence type="ECO:0000256" key="1">
    <source>
        <dbReference type="ARBA" id="ARBA00004690"/>
    </source>
</evidence>
<dbReference type="GO" id="GO:0000166">
    <property type="term" value="F:nucleotide binding"/>
    <property type="evidence" value="ECO:0007669"/>
    <property type="project" value="UniProtKB-KW"/>
</dbReference>
<proteinExistence type="predicted"/>
<dbReference type="PANTHER" id="PTHR10285">
    <property type="entry name" value="URIDINE KINASE"/>
    <property type="match status" value="1"/>
</dbReference>
<keyword evidence="4" id="KW-0547">Nucleotide-binding</keyword>
<reference evidence="7 8" key="1">
    <citation type="journal article" date="2020" name="G3 (Bethesda)">
        <title>Improved Reference Genome for Cyclotella cryptica CCMP332, a Model for Cell Wall Morphogenesis, Salinity Adaptation, and Lipid Production in Diatoms (Bacillariophyta).</title>
        <authorList>
            <person name="Roberts W.R."/>
            <person name="Downey K.M."/>
            <person name="Ruck E.C."/>
            <person name="Traller J.C."/>
            <person name="Alverson A.J."/>
        </authorList>
    </citation>
    <scope>NUCLEOTIDE SEQUENCE [LARGE SCALE GENOMIC DNA]</scope>
    <source>
        <strain evidence="7 8">CCMP332</strain>
    </source>
</reference>
<dbReference type="Proteomes" id="UP001516023">
    <property type="component" value="Unassembled WGS sequence"/>
</dbReference>
<dbReference type="AlphaFoldDB" id="A0ABD3PRQ2"/>
<name>A0ABD3PRQ2_9STRA</name>
<sequence length="246" mass="27763">MAPSKPIVVGIAGGTGAGKTTFARSIYAAFGGTRWGVRNRENTASDLSTEDECHITYLSHDDYYKDLSHLPFESRSCTNFDHPSSLDTDLMIQHISDLLEGKSVVVPRYDFSRHCRYQEGEIDNEGRCTGRVVESKKIILVEGILILSIRELVNMMDLKVYVDASPDIRLLRRIQRDTLERSRSIADIVAQYSATVRPMHNEFVEPSKQNADLIVHGHDEDEVVSRDRMDLAMRVICNHLKLEAGL</sequence>
<dbReference type="NCBIfam" id="NF004018">
    <property type="entry name" value="PRK05480.1"/>
    <property type="match status" value="1"/>
</dbReference>
<evidence type="ECO:0000256" key="4">
    <source>
        <dbReference type="ARBA" id="ARBA00022741"/>
    </source>
</evidence>
<dbReference type="EC" id="2.7.1.48" evidence="2"/>
<dbReference type="EMBL" id="JABMIG020000135">
    <property type="protein sequence ID" value="KAL3789921.1"/>
    <property type="molecule type" value="Genomic_DNA"/>
</dbReference>
<keyword evidence="5" id="KW-0418">Kinase</keyword>
<evidence type="ECO:0000259" key="6">
    <source>
        <dbReference type="Pfam" id="PF00485"/>
    </source>
</evidence>
<evidence type="ECO:0000256" key="5">
    <source>
        <dbReference type="ARBA" id="ARBA00022777"/>
    </source>
</evidence>
<dbReference type="GO" id="GO:0004849">
    <property type="term" value="F:uridine kinase activity"/>
    <property type="evidence" value="ECO:0007669"/>
    <property type="project" value="UniProtKB-EC"/>
</dbReference>
<feature type="domain" description="Phosphoribulokinase/uridine kinase" evidence="6">
    <location>
        <begin position="8"/>
        <end position="217"/>
    </location>
</feature>
<gene>
    <name evidence="7" type="ORF">HJC23_010606</name>
</gene>
<organism evidence="7 8">
    <name type="scientific">Cyclotella cryptica</name>
    <dbReference type="NCBI Taxonomy" id="29204"/>
    <lineage>
        <taxon>Eukaryota</taxon>
        <taxon>Sar</taxon>
        <taxon>Stramenopiles</taxon>
        <taxon>Ochrophyta</taxon>
        <taxon>Bacillariophyta</taxon>
        <taxon>Coscinodiscophyceae</taxon>
        <taxon>Thalassiosirophycidae</taxon>
        <taxon>Stephanodiscales</taxon>
        <taxon>Stephanodiscaceae</taxon>
        <taxon>Cyclotella</taxon>
    </lineage>
</organism>
<evidence type="ECO:0000313" key="7">
    <source>
        <dbReference type="EMBL" id="KAL3789921.1"/>
    </source>
</evidence>